<dbReference type="AlphaFoldDB" id="A0AAV5AL98"/>
<feature type="region of interest" description="Disordered" evidence="1">
    <location>
        <begin position="237"/>
        <end position="276"/>
    </location>
</feature>
<keyword evidence="3" id="KW-1185">Reference proteome</keyword>
<proteinExistence type="predicted"/>
<protein>
    <submittedName>
        <fullName evidence="2">Uncharacterized protein</fullName>
    </submittedName>
</protein>
<name>A0AAV5AL98_9AGAM</name>
<evidence type="ECO:0000313" key="3">
    <source>
        <dbReference type="Proteomes" id="UP001050691"/>
    </source>
</evidence>
<feature type="compositionally biased region" description="Acidic residues" evidence="1">
    <location>
        <begin position="88"/>
        <end position="100"/>
    </location>
</feature>
<comment type="caution">
    <text evidence="2">The sequence shown here is derived from an EMBL/GenBank/DDBJ whole genome shotgun (WGS) entry which is preliminary data.</text>
</comment>
<accession>A0AAV5AL98</accession>
<feature type="region of interest" description="Disordered" evidence="1">
    <location>
        <begin position="170"/>
        <end position="196"/>
    </location>
</feature>
<sequence length="363" mass="40640">MTSSQLGRSFNPFRNMPHRRSPKTPCNADILKMLFETAEFQNKSDLCKYCFKKKPQEDPDDKDAIYCSKKCAIAHAFATLSGEILEECEETVEEEKEEEEERQRAWEEEEEEEEEEESTGPLTPKEIPVAESEGERDGKKSASSRLCLRLIELGNDDDLTIENLLATLEDDDKDSSEDSERSSSRSRSSARPHSITLDYDRPTLDLFKHAIRRSLALSTGEQCANRSVLESTIEESLEYASSPKNPSEEQEAVDDPTSSTGLARDVPTGPEHNFIEGLDRSRTFGLASRLRKALNRVGSVSKRNSDIKRLSGIRNSVGVLEASTRRSQLVTPMPSGDEWNDFVSILQFMEQAGLGGSTGKSSW</sequence>
<evidence type="ECO:0000313" key="2">
    <source>
        <dbReference type="EMBL" id="GJJ13468.1"/>
    </source>
</evidence>
<dbReference type="Proteomes" id="UP001050691">
    <property type="component" value="Unassembled WGS sequence"/>
</dbReference>
<gene>
    <name evidence="2" type="ORF">Clacol_007722</name>
</gene>
<evidence type="ECO:0000256" key="1">
    <source>
        <dbReference type="SAM" id="MobiDB-lite"/>
    </source>
</evidence>
<reference evidence="2" key="1">
    <citation type="submission" date="2021-10" db="EMBL/GenBank/DDBJ databases">
        <title>De novo Genome Assembly of Clathrus columnatus (Basidiomycota, Fungi) Using Illumina and Nanopore Sequence Data.</title>
        <authorList>
            <person name="Ogiso-Tanaka E."/>
            <person name="Itagaki H."/>
            <person name="Hosoya T."/>
            <person name="Hosaka K."/>
        </authorList>
    </citation>
    <scope>NUCLEOTIDE SEQUENCE</scope>
    <source>
        <strain evidence="2">MO-923</strain>
    </source>
</reference>
<organism evidence="2 3">
    <name type="scientific">Clathrus columnatus</name>
    <dbReference type="NCBI Taxonomy" id="1419009"/>
    <lineage>
        <taxon>Eukaryota</taxon>
        <taxon>Fungi</taxon>
        <taxon>Dikarya</taxon>
        <taxon>Basidiomycota</taxon>
        <taxon>Agaricomycotina</taxon>
        <taxon>Agaricomycetes</taxon>
        <taxon>Phallomycetidae</taxon>
        <taxon>Phallales</taxon>
        <taxon>Clathraceae</taxon>
        <taxon>Clathrus</taxon>
    </lineage>
</organism>
<feature type="region of interest" description="Disordered" evidence="1">
    <location>
        <begin position="1"/>
        <end position="22"/>
    </location>
</feature>
<feature type="compositionally biased region" description="Acidic residues" evidence="1">
    <location>
        <begin position="107"/>
        <end position="118"/>
    </location>
</feature>
<feature type="region of interest" description="Disordered" evidence="1">
    <location>
        <begin position="88"/>
        <end position="140"/>
    </location>
</feature>
<dbReference type="EMBL" id="BPWL01000008">
    <property type="protein sequence ID" value="GJJ13468.1"/>
    <property type="molecule type" value="Genomic_DNA"/>
</dbReference>